<protein>
    <recommendedName>
        <fullName evidence="2">Rad50/SbcC-type AAA domain-containing protein</fullName>
    </recommendedName>
</protein>
<dbReference type="GO" id="GO:0006302">
    <property type="term" value="P:double-strand break repair"/>
    <property type="evidence" value="ECO:0007669"/>
    <property type="project" value="InterPro"/>
</dbReference>
<proteinExistence type="predicted"/>
<dbReference type="PANTHER" id="PTHR32114">
    <property type="entry name" value="ABC TRANSPORTER ABCH.3"/>
    <property type="match status" value="1"/>
</dbReference>
<dbReference type="InterPro" id="IPR038729">
    <property type="entry name" value="Rad50/SbcC_AAA"/>
</dbReference>
<dbReference type="InterPro" id="IPR027417">
    <property type="entry name" value="P-loop_NTPase"/>
</dbReference>
<feature type="non-terminal residue" evidence="3">
    <location>
        <position position="368"/>
    </location>
</feature>
<evidence type="ECO:0000313" key="3">
    <source>
        <dbReference type="EMBL" id="SVC59760.1"/>
    </source>
</evidence>
<feature type="domain" description="Rad50/SbcC-type AAA" evidence="2">
    <location>
        <begin position="2"/>
        <end position="196"/>
    </location>
</feature>
<feature type="coiled-coil region" evidence="1">
    <location>
        <begin position="175"/>
        <end position="253"/>
    </location>
</feature>
<feature type="non-terminal residue" evidence="3">
    <location>
        <position position="1"/>
    </location>
</feature>
<dbReference type="AlphaFoldDB" id="A0A382NGC1"/>
<organism evidence="3">
    <name type="scientific">marine metagenome</name>
    <dbReference type="NCBI Taxonomy" id="408172"/>
    <lineage>
        <taxon>unclassified sequences</taxon>
        <taxon>metagenomes</taxon>
        <taxon>ecological metagenomes</taxon>
    </lineage>
</organism>
<dbReference type="Gene3D" id="3.40.50.300">
    <property type="entry name" value="P-loop containing nucleotide triphosphate hydrolases"/>
    <property type="match status" value="1"/>
</dbReference>
<dbReference type="Pfam" id="PF13476">
    <property type="entry name" value="AAA_23"/>
    <property type="match status" value="1"/>
</dbReference>
<sequence>HSGKSAIMDAIAYTIYDVCSRTMRALDVMNKKKTTFKAKLNLEINGLDYWIERDAKYKRVNHNDGRVSHMCPVKVKFYMFDDSGEKVDLSGAARFNSTYGTGTNEEIRKVLGTFDDFILTSLSLQTNGMNFIDKKQAERKKVLSTFMDIDIFEQLETIAKSDSNEERISLKRFQRKDSYKELARTENQIVDLEEKQDDLNQQDQDLMKQIVDLEAKKLELVRGLYKIDESYDIDELHKQADEFLTEQRQLEKQLEEDNEYKETLRPLYMEYHEKLAEIDEEKIQEDYDTYKELKSSLRDTESNIKILESKIKSLKSHLKDLEKFKYDENCEYCLKNGEEQIQEQEHHQNKIKELESDYANATGMHTLH</sequence>
<keyword evidence="1" id="KW-0175">Coiled coil</keyword>
<name>A0A382NGC1_9ZZZZ</name>
<evidence type="ECO:0000256" key="1">
    <source>
        <dbReference type="SAM" id="Coils"/>
    </source>
</evidence>
<evidence type="ECO:0000259" key="2">
    <source>
        <dbReference type="Pfam" id="PF13476"/>
    </source>
</evidence>
<accession>A0A382NGC1</accession>
<feature type="coiled-coil region" evidence="1">
    <location>
        <begin position="290"/>
        <end position="364"/>
    </location>
</feature>
<reference evidence="3" key="1">
    <citation type="submission" date="2018-05" db="EMBL/GenBank/DDBJ databases">
        <authorList>
            <person name="Lanie J.A."/>
            <person name="Ng W.-L."/>
            <person name="Kazmierczak K.M."/>
            <person name="Andrzejewski T.M."/>
            <person name="Davidsen T.M."/>
            <person name="Wayne K.J."/>
            <person name="Tettelin H."/>
            <person name="Glass J.I."/>
            <person name="Rusch D."/>
            <person name="Podicherti R."/>
            <person name="Tsui H.-C.T."/>
            <person name="Winkler M.E."/>
        </authorList>
    </citation>
    <scope>NUCLEOTIDE SEQUENCE</scope>
</reference>
<dbReference type="PANTHER" id="PTHR32114:SF2">
    <property type="entry name" value="ABC TRANSPORTER ABCH.3"/>
    <property type="match status" value="1"/>
</dbReference>
<dbReference type="EMBL" id="UINC01100030">
    <property type="protein sequence ID" value="SVC59760.1"/>
    <property type="molecule type" value="Genomic_DNA"/>
</dbReference>
<gene>
    <name evidence="3" type="ORF">METZ01_LOCUS312614</name>
</gene>
<dbReference type="GO" id="GO:0016887">
    <property type="term" value="F:ATP hydrolysis activity"/>
    <property type="evidence" value="ECO:0007669"/>
    <property type="project" value="InterPro"/>
</dbReference>